<dbReference type="AlphaFoldDB" id="C0ZQ05"/>
<organism evidence="1 2">
    <name type="scientific">Rhodococcus erythropolis (strain PR4 / NBRC 100887)</name>
    <dbReference type="NCBI Taxonomy" id="234621"/>
    <lineage>
        <taxon>Bacteria</taxon>
        <taxon>Bacillati</taxon>
        <taxon>Actinomycetota</taxon>
        <taxon>Actinomycetes</taxon>
        <taxon>Mycobacteriales</taxon>
        <taxon>Nocardiaceae</taxon>
        <taxon>Rhodococcus</taxon>
        <taxon>Rhodococcus erythropolis group</taxon>
    </lineage>
</organism>
<sequence length="54" mass="5700">MRKHSLNRGREVAHAKLPGVALATDAPLQRRAANFVSGLESMPVRFTASAPSAG</sequence>
<dbReference type="HOGENOM" id="CLU_3047419_0_0_11"/>
<reference evidence="2" key="1">
    <citation type="submission" date="2005-03" db="EMBL/GenBank/DDBJ databases">
        <title>Comparison of the complete genome sequences of Rhodococcus erythropolis PR4 and Rhodococcus opacus B4.</title>
        <authorList>
            <person name="Takarada H."/>
            <person name="Sekine M."/>
            <person name="Hosoyama A."/>
            <person name="Yamada R."/>
            <person name="Fujisawa T."/>
            <person name="Omata S."/>
            <person name="Shimizu A."/>
            <person name="Tsukatani N."/>
            <person name="Tanikawa S."/>
            <person name="Fujita N."/>
            <person name="Harayama S."/>
        </authorList>
    </citation>
    <scope>NUCLEOTIDE SEQUENCE [LARGE SCALE GENOMIC DNA]</scope>
    <source>
        <strain evidence="2">PR4 / NBRC 100887</strain>
    </source>
</reference>
<dbReference type="EMBL" id="AP008957">
    <property type="protein sequence ID" value="BAH31483.1"/>
    <property type="molecule type" value="Genomic_DNA"/>
</dbReference>
<name>C0ZQ05_RHOE4</name>
<proteinExistence type="predicted"/>
<accession>C0ZQ05</accession>
<dbReference type="Proteomes" id="UP000002204">
    <property type="component" value="Chromosome"/>
</dbReference>
<reference evidence="1 2" key="2">
    <citation type="journal article" date="2006" name="Environ. Microbiol.">
        <title>Sequence analysis of three plasmids harboured in Rhodococcus erythropolis strain PR4.</title>
        <authorList>
            <person name="Sekine M."/>
            <person name="Tanikawa S."/>
            <person name="Omata S."/>
            <person name="Saito M."/>
            <person name="Fujisawa T."/>
            <person name="Tsukatani N."/>
            <person name="Tajima T."/>
            <person name="Sekigawa T."/>
            <person name="Kosugi H."/>
            <person name="Matsuo Y."/>
            <person name="Nishiko R."/>
            <person name="Imamura K."/>
            <person name="Ito M."/>
            <person name="Narita H."/>
            <person name="Tago S."/>
            <person name="Fujita N."/>
            <person name="Harayama S."/>
        </authorList>
    </citation>
    <scope>NUCLEOTIDE SEQUENCE [LARGE SCALE GENOMIC DNA]</scope>
    <source>
        <strain evidence="2">PR4 / NBRC 100887</strain>
    </source>
</reference>
<gene>
    <name evidence="1" type="ordered locus">RER_07750</name>
</gene>
<dbReference type="KEGG" id="rer:RER_07750"/>
<evidence type="ECO:0000313" key="2">
    <source>
        <dbReference type="Proteomes" id="UP000002204"/>
    </source>
</evidence>
<protein>
    <submittedName>
        <fullName evidence="1">Uncharacterized protein</fullName>
    </submittedName>
</protein>
<evidence type="ECO:0000313" key="1">
    <source>
        <dbReference type="EMBL" id="BAH31483.1"/>
    </source>
</evidence>